<protein>
    <submittedName>
        <fullName evidence="2">Uncharacterized protein</fullName>
    </submittedName>
</protein>
<dbReference type="EMBL" id="LAZR01023041">
    <property type="protein sequence ID" value="KKL79865.1"/>
    <property type="molecule type" value="Genomic_DNA"/>
</dbReference>
<evidence type="ECO:0000256" key="1">
    <source>
        <dbReference type="SAM" id="Phobius"/>
    </source>
</evidence>
<keyword evidence="1" id="KW-0812">Transmembrane</keyword>
<gene>
    <name evidence="2" type="ORF">LCGC14_2010560</name>
</gene>
<accession>A0A0F9HDV3</accession>
<evidence type="ECO:0000313" key="2">
    <source>
        <dbReference type="EMBL" id="KKL79865.1"/>
    </source>
</evidence>
<keyword evidence="1" id="KW-1133">Transmembrane helix</keyword>
<keyword evidence="1" id="KW-0472">Membrane</keyword>
<comment type="caution">
    <text evidence="2">The sequence shown here is derived from an EMBL/GenBank/DDBJ whole genome shotgun (WGS) entry which is preliminary data.</text>
</comment>
<sequence length="40" mass="4085">MDSLGGYAHRRAMSKAYPILQRVAVAVLIAAGLCAPAAGN</sequence>
<proteinExistence type="predicted"/>
<dbReference type="AlphaFoldDB" id="A0A0F9HDV3"/>
<feature type="transmembrane region" description="Helical" evidence="1">
    <location>
        <begin position="19"/>
        <end position="38"/>
    </location>
</feature>
<name>A0A0F9HDV3_9ZZZZ</name>
<feature type="non-terminal residue" evidence="2">
    <location>
        <position position="40"/>
    </location>
</feature>
<reference evidence="2" key="1">
    <citation type="journal article" date="2015" name="Nature">
        <title>Complex archaea that bridge the gap between prokaryotes and eukaryotes.</title>
        <authorList>
            <person name="Spang A."/>
            <person name="Saw J.H."/>
            <person name="Jorgensen S.L."/>
            <person name="Zaremba-Niedzwiedzka K."/>
            <person name="Martijn J."/>
            <person name="Lind A.E."/>
            <person name="van Eijk R."/>
            <person name="Schleper C."/>
            <person name="Guy L."/>
            <person name="Ettema T.J."/>
        </authorList>
    </citation>
    <scope>NUCLEOTIDE SEQUENCE</scope>
</reference>
<organism evidence="2">
    <name type="scientific">marine sediment metagenome</name>
    <dbReference type="NCBI Taxonomy" id="412755"/>
    <lineage>
        <taxon>unclassified sequences</taxon>
        <taxon>metagenomes</taxon>
        <taxon>ecological metagenomes</taxon>
    </lineage>
</organism>